<dbReference type="Proteomes" id="UP000734854">
    <property type="component" value="Unassembled WGS sequence"/>
</dbReference>
<feature type="region of interest" description="Disordered" evidence="2">
    <location>
        <begin position="484"/>
        <end position="511"/>
    </location>
</feature>
<organism evidence="4 5">
    <name type="scientific">Zingiber officinale</name>
    <name type="common">Ginger</name>
    <name type="synonym">Amomum zingiber</name>
    <dbReference type="NCBI Taxonomy" id="94328"/>
    <lineage>
        <taxon>Eukaryota</taxon>
        <taxon>Viridiplantae</taxon>
        <taxon>Streptophyta</taxon>
        <taxon>Embryophyta</taxon>
        <taxon>Tracheophyta</taxon>
        <taxon>Spermatophyta</taxon>
        <taxon>Magnoliopsida</taxon>
        <taxon>Liliopsida</taxon>
        <taxon>Zingiberales</taxon>
        <taxon>Zingiberaceae</taxon>
        <taxon>Zingiber</taxon>
    </lineage>
</organism>
<reference evidence="4 5" key="1">
    <citation type="submission" date="2020-08" db="EMBL/GenBank/DDBJ databases">
        <title>Plant Genome Project.</title>
        <authorList>
            <person name="Zhang R.-G."/>
        </authorList>
    </citation>
    <scope>NUCLEOTIDE SEQUENCE [LARGE SCALE GENOMIC DNA]</scope>
    <source>
        <tissue evidence="4">Rhizome</tissue>
    </source>
</reference>
<dbReference type="Pfam" id="PF00650">
    <property type="entry name" value="CRAL_TRIO"/>
    <property type="match status" value="1"/>
</dbReference>
<dbReference type="CDD" id="cd00170">
    <property type="entry name" value="SEC14"/>
    <property type="match status" value="1"/>
</dbReference>
<evidence type="ECO:0000313" key="5">
    <source>
        <dbReference type="Proteomes" id="UP000734854"/>
    </source>
</evidence>
<evidence type="ECO:0000259" key="3">
    <source>
        <dbReference type="PROSITE" id="PS50191"/>
    </source>
</evidence>
<feature type="region of interest" description="Disordered" evidence="2">
    <location>
        <begin position="136"/>
        <end position="198"/>
    </location>
</feature>
<protein>
    <recommendedName>
        <fullName evidence="3">CRAL-TRIO domain-containing protein</fullName>
    </recommendedName>
</protein>
<dbReference type="InterPro" id="IPR036865">
    <property type="entry name" value="CRAL-TRIO_dom_sf"/>
</dbReference>
<keyword evidence="5" id="KW-1185">Reference proteome</keyword>
<dbReference type="PANTHER" id="PTHR45824">
    <property type="entry name" value="GH16843P"/>
    <property type="match status" value="1"/>
</dbReference>
<gene>
    <name evidence="4" type="ORF">ZIOFF_026380</name>
</gene>
<feature type="compositionally biased region" description="Acidic residues" evidence="2">
    <location>
        <begin position="180"/>
        <end position="191"/>
    </location>
</feature>
<evidence type="ECO:0000256" key="2">
    <source>
        <dbReference type="SAM" id="MobiDB-lite"/>
    </source>
</evidence>
<comment type="caution">
    <text evidence="4">The sequence shown here is derived from an EMBL/GenBank/DDBJ whole genome shotgun (WGS) entry which is preliminary data.</text>
</comment>
<dbReference type="InterPro" id="IPR011074">
    <property type="entry name" value="CRAL/TRIO_N_dom"/>
</dbReference>
<dbReference type="SUPFAM" id="SSF52087">
    <property type="entry name" value="CRAL/TRIO domain"/>
    <property type="match status" value="1"/>
</dbReference>
<dbReference type="SMART" id="SM01100">
    <property type="entry name" value="CRAL_TRIO_N"/>
    <property type="match status" value="1"/>
</dbReference>
<dbReference type="PROSITE" id="PS50191">
    <property type="entry name" value="CRAL_TRIO"/>
    <property type="match status" value="1"/>
</dbReference>
<dbReference type="PANTHER" id="PTHR45824:SF18">
    <property type="entry name" value="OS01G0264700 PROTEIN"/>
    <property type="match status" value="1"/>
</dbReference>
<keyword evidence="1" id="KW-0175">Coiled coil</keyword>
<dbReference type="GO" id="GO:0008526">
    <property type="term" value="F:phosphatidylinositol transfer activity"/>
    <property type="evidence" value="ECO:0007669"/>
    <property type="project" value="TreeGrafter"/>
</dbReference>
<feature type="coiled-coil region" evidence="1">
    <location>
        <begin position="50"/>
        <end position="77"/>
    </location>
</feature>
<dbReference type="InterPro" id="IPR036273">
    <property type="entry name" value="CRAL/TRIO_N_dom_sf"/>
</dbReference>
<evidence type="ECO:0000256" key="1">
    <source>
        <dbReference type="SAM" id="Coils"/>
    </source>
</evidence>
<dbReference type="Gene3D" id="3.40.525.10">
    <property type="entry name" value="CRAL-TRIO lipid binding domain"/>
    <property type="match status" value="1"/>
</dbReference>
<dbReference type="EMBL" id="JACMSC010000007">
    <property type="protein sequence ID" value="KAG6515934.1"/>
    <property type="molecule type" value="Genomic_DNA"/>
</dbReference>
<accession>A0A8J5HE73</accession>
<dbReference type="SUPFAM" id="SSF46938">
    <property type="entry name" value="CRAL/TRIO N-terminal domain"/>
    <property type="match status" value="1"/>
</dbReference>
<dbReference type="AlphaFoldDB" id="A0A8J5HE73"/>
<dbReference type="InterPro" id="IPR001251">
    <property type="entry name" value="CRAL-TRIO_dom"/>
</dbReference>
<evidence type="ECO:0000313" key="4">
    <source>
        <dbReference type="EMBL" id="KAG6515934.1"/>
    </source>
</evidence>
<dbReference type="InterPro" id="IPR052578">
    <property type="entry name" value="PI_Transfer_CRAL-TRIO"/>
</dbReference>
<dbReference type="SMART" id="SM00516">
    <property type="entry name" value="SEC14"/>
    <property type="match status" value="1"/>
</dbReference>
<feature type="compositionally biased region" description="Low complexity" evidence="2">
    <location>
        <begin position="136"/>
        <end position="146"/>
    </location>
</feature>
<sequence>MRETRSRKLITETRSGYIRRLGSEPKPVRSTFSNAISSSRSTNTVLYEKLESIQEELANTKVQLASTQDELASVKSRQDMLSTRSDFWIYLSFVGIPISEHFANLVSDITKVLHNPVGKKLKCTKDRVDALESDWSSLAPATAPGGSAPPDPSARCAQPRSYARGENVHEEAGGVGAVDEGLEPGADDGEEAGVGNTSSKITTGKLKLALFRMMNLRRSKASSVEKSLSHQEQQVKIDEVRRRLGPLANRFPSFCSDASVLRYLHARNWDVEKSSKLLKETLKWRLEYKPEAIRWEDIAQEAETGKIYRANYLDKYGRTVLVMRPGFQNTSSSKGQIRYLVYCMENAILNLSADQEQMVWLIDFHGWTMASISVKVTRETAHVLQDYYPERLALGILYNPPKIFESFWKIVKPFLDQKTYKKVKFVYSDDPNSQKIMMELFDFDKLETSFGGHNQVEFNFNKYAELMKEDDKKYVSVAPMLKSSTPEALSPPALNSTSSSDSKSSKPVHEV</sequence>
<name>A0A8J5HE73_ZINOF</name>
<feature type="domain" description="CRAL-TRIO" evidence="3">
    <location>
        <begin position="295"/>
        <end position="458"/>
    </location>
</feature>
<dbReference type="FunFam" id="3.40.525.10:FF:000008">
    <property type="entry name" value="Phosphatidylinositol transfer protein 3"/>
    <property type="match status" value="1"/>
</dbReference>
<proteinExistence type="predicted"/>